<feature type="signal peptide" evidence="2">
    <location>
        <begin position="1"/>
        <end position="17"/>
    </location>
</feature>
<name>A0A6J4SQY8_9SPHN</name>
<evidence type="ECO:0000256" key="1">
    <source>
        <dbReference type="SAM" id="MobiDB-lite"/>
    </source>
</evidence>
<reference evidence="3" key="1">
    <citation type="submission" date="2020-02" db="EMBL/GenBank/DDBJ databases">
        <authorList>
            <person name="Meier V. D."/>
        </authorList>
    </citation>
    <scope>NUCLEOTIDE SEQUENCE</scope>
    <source>
        <strain evidence="3">AVDCRST_MAG44</strain>
    </source>
</reference>
<protein>
    <submittedName>
        <fullName evidence="3">Uncharacterized protein</fullName>
    </submittedName>
</protein>
<feature type="chain" id="PRO_5026864302" evidence="2">
    <location>
        <begin position="18"/>
        <end position="95"/>
    </location>
</feature>
<organism evidence="3">
    <name type="scientific">uncultured Sphingomonas sp</name>
    <dbReference type="NCBI Taxonomy" id="158754"/>
    <lineage>
        <taxon>Bacteria</taxon>
        <taxon>Pseudomonadati</taxon>
        <taxon>Pseudomonadota</taxon>
        <taxon>Alphaproteobacteria</taxon>
        <taxon>Sphingomonadales</taxon>
        <taxon>Sphingomonadaceae</taxon>
        <taxon>Sphingomonas</taxon>
        <taxon>environmental samples</taxon>
    </lineage>
</organism>
<accession>A0A6J4SQY8</accession>
<dbReference type="EMBL" id="CADCVY010000065">
    <property type="protein sequence ID" value="CAA9502900.1"/>
    <property type="molecule type" value="Genomic_DNA"/>
</dbReference>
<dbReference type="PROSITE" id="PS51257">
    <property type="entry name" value="PROKAR_LIPOPROTEIN"/>
    <property type="match status" value="1"/>
</dbReference>
<feature type="region of interest" description="Disordered" evidence="1">
    <location>
        <begin position="56"/>
        <end position="95"/>
    </location>
</feature>
<sequence length="95" mass="9710">MKKLLFAVAGTSTLMLAACSSNNQDSVENAELNQPAAEFNDMSGEALNDAAAGEAAALGTQQQQLEQENAAAPADENAAAPAPVEDDDEQNVSGM</sequence>
<keyword evidence="2" id="KW-0732">Signal</keyword>
<evidence type="ECO:0000313" key="3">
    <source>
        <dbReference type="EMBL" id="CAA9502900.1"/>
    </source>
</evidence>
<gene>
    <name evidence="3" type="ORF">AVDCRST_MAG44-923</name>
</gene>
<feature type="compositionally biased region" description="Low complexity" evidence="1">
    <location>
        <begin position="56"/>
        <end position="83"/>
    </location>
</feature>
<feature type="compositionally biased region" description="Acidic residues" evidence="1">
    <location>
        <begin position="84"/>
        <end position="95"/>
    </location>
</feature>
<evidence type="ECO:0000256" key="2">
    <source>
        <dbReference type="SAM" id="SignalP"/>
    </source>
</evidence>
<dbReference type="AlphaFoldDB" id="A0A6J4SQY8"/>
<proteinExistence type="predicted"/>